<dbReference type="GeneID" id="10029500"/>
<gene>
    <name evidence="2" type="ORF">MGYG_04387</name>
</gene>
<name>E4USM9_ARTGP</name>
<proteinExistence type="predicted"/>
<evidence type="ECO:0000313" key="3">
    <source>
        <dbReference type="Proteomes" id="UP000002669"/>
    </source>
</evidence>
<dbReference type="EMBL" id="DS989824">
    <property type="protein sequence ID" value="EFR01380.1"/>
    <property type="molecule type" value="Genomic_DNA"/>
</dbReference>
<dbReference type="InParanoid" id="E4USM9"/>
<accession>E4USM9</accession>
<keyword evidence="3" id="KW-1185">Reference proteome</keyword>
<sequence>MPVVAQIAVYHPRQRRESTRSSSPFDPYHGNQTGPDIKGKRKALGSPDYSSPQQSDSRQPNESDYLQHSRDVSPHGSRDQYMQSPTPAPRSDKGSTYPSPSPHQLDQQTSRDLPYRPSGDTHQSRSGSPRGSKPGTSNDPPRNLPGRSNKQLKITANKPMLSLFSASETHER</sequence>
<evidence type="ECO:0000256" key="1">
    <source>
        <dbReference type="SAM" id="MobiDB-lite"/>
    </source>
</evidence>
<dbReference type="HOGENOM" id="CLU_1554874_0_0_1"/>
<feature type="compositionally biased region" description="Polar residues" evidence="1">
    <location>
        <begin position="94"/>
        <end position="111"/>
    </location>
</feature>
<evidence type="ECO:0000313" key="2">
    <source>
        <dbReference type="EMBL" id="EFR01380.1"/>
    </source>
</evidence>
<feature type="compositionally biased region" description="Low complexity" evidence="1">
    <location>
        <begin position="46"/>
        <end position="58"/>
    </location>
</feature>
<feature type="compositionally biased region" description="Low complexity" evidence="1">
    <location>
        <begin position="124"/>
        <end position="137"/>
    </location>
</feature>
<dbReference type="RefSeq" id="XP_003174210.1">
    <property type="nucleotide sequence ID" value="XM_003174162.1"/>
</dbReference>
<dbReference type="Proteomes" id="UP000002669">
    <property type="component" value="Unassembled WGS sequence"/>
</dbReference>
<feature type="region of interest" description="Disordered" evidence="1">
    <location>
        <begin position="1"/>
        <end position="172"/>
    </location>
</feature>
<protein>
    <submittedName>
        <fullName evidence="2">Uncharacterized protein</fullName>
    </submittedName>
</protein>
<reference evidence="3" key="1">
    <citation type="journal article" date="2012" name="MBio">
        <title>Comparative genome analysis of Trichophyton rubrum and related dermatophytes reveals candidate genes involved in infection.</title>
        <authorList>
            <person name="Martinez D.A."/>
            <person name="Oliver B.G."/>
            <person name="Graeser Y."/>
            <person name="Goldberg J.M."/>
            <person name="Li W."/>
            <person name="Martinez-Rossi N.M."/>
            <person name="Monod M."/>
            <person name="Shelest E."/>
            <person name="Barton R.C."/>
            <person name="Birch E."/>
            <person name="Brakhage A.A."/>
            <person name="Chen Z."/>
            <person name="Gurr S.J."/>
            <person name="Heiman D."/>
            <person name="Heitman J."/>
            <person name="Kosti I."/>
            <person name="Rossi A."/>
            <person name="Saif S."/>
            <person name="Samalova M."/>
            <person name="Saunders C.W."/>
            <person name="Shea T."/>
            <person name="Summerbell R.C."/>
            <person name="Xu J."/>
            <person name="Young S."/>
            <person name="Zeng Q."/>
            <person name="Birren B.W."/>
            <person name="Cuomo C.A."/>
            <person name="White T.C."/>
        </authorList>
    </citation>
    <scope>NUCLEOTIDE SEQUENCE [LARGE SCALE GENOMIC DNA]</scope>
    <source>
        <strain evidence="3">ATCC MYA-4604 / CBS 118893</strain>
    </source>
</reference>
<dbReference type="AlphaFoldDB" id="E4USM9"/>
<dbReference type="VEuPathDB" id="FungiDB:MGYG_04387"/>
<feature type="compositionally biased region" description="Basic and acidic residues" evidence="1">
    <location>
        <begin position="59"/>
        <end position="78"/>
    </location>
</feature>
<feature type="compositionally biased region" description="Polar residues" evidence="1">
    <location>
        <begin position="20"/>
        <end position="34"/>
    </location>
</feature>
<organism evidence="3">
    <name type="scientific">Arthroderma gypseum (strain ATCC MYA-4604 / CBS 118893)</name>
    <name type="common">Microsporum gypseum</name>
    <dbReference type="NCBI Taxonomy" id="535722"/>
    <lineage>
        <taxon>Eukaryota</taxon>
        <taxon>Fungi</taxon>
        <taxon>Dikarya</taxon>
        <taxon>Ascomycota</taxon>
        <taxon>Pezizomycotina</taxon>
        <taxon>Eurotiomycetes</taxon>
        <taxon>Eurotiomycetidae</taxon>
        <taxon>Onygenales</taxon>
        <taxon>Arthrodermataceae</taxon>
        <taxon>Nannizzia</taxon>
    </lineage>
</organism>